<dbReference type="AlphaFoldDB" id="A0A841L3L0"/>
<dbReference type="InterPro" id="IPR003734">
    <property type="entry name" value="DUF155"/>
</dbReference>
<comment type="caution">
    <text evidence="3">The sequence shown here is derived from an EMBL/GenBank/DDBJ whole genome shotgun (WGS) entry which is preliminary data.</text>
</comment>
<name>A0A841L3L0_9FIRM</name>
<reference evidence="3 4" key="1">
    <citation type="submission" date="2020-08" db="EMBL/GenBank/DDBJ databases">
        <title>Genomic Encyclopedia of Type Strains, Phase IV (KMG-IV): sequencing the most valuable type-strain genomes for metagenomic binning, comparative biology and taxonomic classification.</title>
        <authorList>
            <person name="Goeker M."/>
        </authorList>
    </citation>
    <scope>NUCLEOTIDE SEQUENCE [LARGE SCALE GENOMIC DNA]</scope>
    <source>
        <strain evidence="3 4">DSM 103526</strain>
    </source>
</reference>
<keyword evidence="4" id="KW-1185">Reference proteome</keyword>
<keyword evidence="1" id="KW-0812">Transmembrane</keyword>
<protein>
    <submittedName>
        <fullName evidence="3">Putative Rmd1/YagE family protein</fullName>
    </submittedName>
</protein>
<keyword evidence="1" id="KW-1133">Transmembrane helix</keyword>
<organism evidence="3 4">
    <name type="scientific">Anaerosolibacter carboniphilus</name>
    <dbReference type="NCBI Taxonomy" id="1417629"/>
    <lineage>
        <taxon>Bacteria</taxon>
        <taxon>Bacillati</taxon>
        <taxon>Bacillota</taxon>
        <taxon>Clostridia</taxon>
        <taxon>Peptostreptococcales</taxon>
        <taxon>Thermotaleaceae</taxon>
        <taxon>Anaerosolibacter</taxon>
    </lineage>
</organism>
<evidence type="ECO:0000259" key="2">
    <source>
        <dbReference type="Pfam" id="PF02582"/>
    </source>
</evidence>
<keyword evidence="1" id="KW-0472">Membrane</keyword>
<evidence type="ECO:0000256" key="1">
    <source>
        <dbReference type="SAM" id="Phobius"/>
    </source>
</evidence>
<sequence>MMNSANLKAVVLSNEISLNKIAEHFGIHKKFKWEDPLFLNENFLKGILKEPANKLVYIYHFGSIVFINLTHHEIMDIINYLKRIEKSLNNHASFSFVDDYRIDLGIEDSFSIGNEFMIVPEVKNYYLEIVATVLAKSVALEKIEAGLEILSDEIEDIMDFLAKGQLKLSEEKLAKIWSRILGFKYNTISYIMLLDKPEITWNNDEAAQLFSQLSELFELEDRYGNIRHKTEILGDITEAFGSLTHAKRSNRLEWMIIFLILFEILFSLGEKLFHALR</sequence>
<accession>A0A841L3L0</accession>
<feature type="domain" description="DUF155" evidence="2">
    <location>
        <begin position="56"/>
        <end position="225"/>
    </location>
</feature>
<dbReference type="EMBL" id="JACHEN010000027">
    <property type="protein sequence ID" value="MBB6217722.1"/>
    <property type="molecule type" value="Genomic_DNA"/>
</dbReference>
<dbReference type="PANTHER" id="PTHR16255">
    <property type="entry name" value="REQUIRED FOR MEIOTIC NUCLEAR DIVISION PROTEIN 1 HOMOLOG"/>
    <property type="match status" value="1"/>
</dbReference>
<evidence type="ECO:0000313" key="3">
    <source>
        <dbReference type="EMBL" id="MBB6217722.1"/>
    </source>
</evidence>
<gene>
    <name evidence="3" type="ORF">HNQ80_003845</name>
</gene>
<dbReference type="Pfam" id="PF02582">
    <property type="entry name" value="DUF155"/>
    <property type="match status" value="1"/>
</dbReference>
<dbReference type="PANTHER" id="PTHR16255:SF1">
    <property type="entry name" value="REQUIRED FOR MEIOTIC NUCLEAR DIVISION PROTEIN 1 HOMOLOG"/>
    <property type="match status" value="1"/>
</dbReference>
<feature type="transmembrane region" description="Helical" evidence="1">
    <location>
        <begin position="254"/>
        <end position="273"/>
    </location>
</feature>
<dbReference type="InterPro" id="IPR051624">
    <property type="entry name" value="RMD1/Sad1-interacting"/>
</dbReference>
<proteinExistence type="predicted"/>
<dbReference type="Proteomes" id="UP000579281">
    <property type="component" value="Unassembled WGS sequence"/>
</dbReference>
<evidence type="ECO:0000313" key="4">
    <source>
        <dbReference type="Proteomes" id="UP000579281"/>
    </source>
</evidence>